<evidence type="ECO:0000256" key="1">
    <source>
        <dbReference type="SAM" id="Phobius"/>
    </source>
</evidence>
<keyword evidence="1" id="KW-0472">Membrane</keyword>
<dbReference type="CDD" id="cd00063">
    <property type="entry name" value="FN3"/>
    <property type="match status" value="1"/>
</dbReference>
<dbReference type="SUPFAM" id="SSF49265">
    <property type="entry name" value="Fibronectin type III"/>
    <property type="match status" value="2"/>
</dbReference>
<evidence type="ECO:0000313" key="4">
    <source>
        <dbReference type="Proteomes" id="UP001345963"/>
    </source>
</evidence>
<dbReference type="Gene3D" id="2.60.40.10">
    <property type="entry name" value="Immunoglobulins"/>
    <property type="match status" value="3"/>
</dbReference>
<protein>
    <recommendedName>
        <fullName evidence="2">Fibronectin type-III domain-containing protein</fullName>
    </recommendedName>
</protein>
<reference evidence="3 4" key="1">
    <citation type="submission" date="2021-07" db="EMBL/GenBank/DDBJ databases">
        <authorList>
            <person name="Palmer J.M."/>
        </authorList>
    </citation>
    <scope>NUCLEOTIDE SEQUENCE [LARGE SCALE GENOMIC DNA]</scope>
    <source>
        <strain evidence="3 4">AT_MEX2019</strain>
        <tissue evidence="3">Muscle</tissue>
    </source>
</reference>
<dbReference type="PANTHER" id="PTHR48483:SF1">
    <property type="entry name" value="INTERLEUKIN-12 RECEPTOR SUBUNIT BETA-1-RELATED"/>
    <property type="match status" value="1"/>
</dbReference>
<keyword evidence="1" id="KW-0812">Transmembrane</keyword>
<accession>A0ABU7ABL9</accession>
<dbReference type="PROSITE" id="PS50853">
    <property type="entry name" value="FN3"/>
    <property type="match status" value="1"/>
</dbReference>
<comment type="caution">
    <text evidence="3">The sequence shown here is derived from an EMBL/GenBank/DDBJ whole genome shotgun (WGS) entry which is preliminary data.</text>
</comment>
<evidence type="ECO:0000259" key="2">
    <source>
        <dbReference type="PROSITE" id="PS50853"/>
    </source>
</evidence>
<dbReference type="InterPro" id="IPR013783">
    <property type="entry name" value="Ig-like_fold"/>
</dbReference>
<organism evidence="3 4">
    <name type="scientific">Ataeniobius toweri</name>
    <dbReference type="NCBI Taxonomy" id="208326"/>
    <lineage>
        <taxon>Eukaryota</taxon>
        <taxon>Metazoa</taxon>
        <taxon>Chordata</taxon>
        <taxon>Craniata</taxon>
        <taxon>Vertebrata</taxon>
        <taxon>Euteleostomi</taxon>
        <taxon>Actinopterygii</taxon>
        <taxon>Neopterygii</taxon>
        <taxon>Teleostei</taxon>
        <taxon>Neoteleostei</taxon>
        <taxon>Acanthomorphata</taxon>
        <taxon>Ovalentaria</taxon>
        <taxon>Atherinomorphae</taxon>
        <taxon>Cyprinodontiformes</taxon>
        <taxon>Goodeidae</taxon>
        <taxon>Ataeniobius</taxon>
    </lineage>
</organism>
<feature type="transmembrane region" description="Helical" evidence="1">
    <location>
        <begin position="330"/>
        <end position="351"/>
    </location>
</feature>
<keyword evidence="1" id="KW-1133">Transmembrane helix</keyword>
<dbReference type="Proteomes" id="UP001345963">
    <property type="component" value="Unassembled WGS sequence"/>
</dbReference>
<keyword evidence="4" id="KW-1185">Reference proteome</keyword>
<dbReference type="InterPro" id="IPR003961">
    <property type="entry name" value="FN3_dom"/>
</dbReference>
<dbReference type="SMART" id="SM00060">
    <property type="entry name" value="FN3"/>
    <property type="match status" value="2"/>
</dbReference>
<evidence type="ECO:0000313" key="3">
    <source>
        <dbReference type="EMBL" id="MED6235078.1"/>
    </source>
</evidence>
<proteinExistence type="predicted"/>
<sequence>MDMEKLVIVNLQKKTAYQVQIRHRSNQAKTSLWSNWSPAVIVPAELEDRPKVSSTTILLNDTRQVTLTWETHSAAVRGLTYTVNITQCSLKCPCKRKSHSTRANSYTVYVSHSAVNITVIARNEAGHSPPAVVHVPVASAADLKTCDKTLLDEKLKTKTCLEFYELQDADLIPERVWYITGKKKKKERKKIKKDMKNYTRYLYFEHRCHDGKPQTVKMCLYYKRQGVPSREPQNFIIVSYTHNSANLSWKEIPYADLNGVLTHYKLCTVKSLQSEPQECVNISASATKHCLKALTPGTKYNVSLAGVTQAGEGPVAIQGFITLPDKPFNVWISFGLLLGFFPFSIVCTIILKRIKSKVFPPVPKPVIPDFSCRQPESEEMWERKEEVHELTLHQPISENATVLKGEWDDGIERKVEKDGSCLERSDDESSSLASADVTLRKADLKDLEQVETELAMLIYRNGLVFDVKSESL</sequence>
<dbReference type="EMBL" id="JAHUTI010010146">
    <property type="protein sequence ID" value="MED6235078.1"/>
    <property type="molecule type" value="Genomic_DNA"/>
</dbReference>
<dbReference type="PANTHER" id="PTHR48483">
    <property type="entry name" value="INTERLEUKIN-27 SUBUNIT BETA"/>
    <property type="match status" value="1"/>
</dbReference>
<dbReference type="Pfam" id="PF00041">
    <property type="entry name" value="fn3"/>
    <property type="match status" value="1"/>
</dbReference>
<feature type="domain" description="Fibronectin type-III" evidence="2">
    <location>
        <begin position="231"/>
        <end position="326"/>
    </location>
</feature>
<dbReference type="InterPro" id="IPR053073">
    <property type="entry name" value="IL11/IL27_subunit_beta"/>
</dbReference>
<dbReference type="InterPro" id="IPR036116">
    <property type="entry name" value="FN3_sf"/>
</dbReference>
<name>A0ABU7ABL9_9TELE</name>
<gene>
    <name evidence="3" type="ORF">ATANTOWER_014946</name>
</gene>